<dbReference type="GO" id="GO:0050135">
    <property type="term" value="F:NADP+ nucleosidase activity"/>
    <property type="evidence" value="ECO:0007669"/>
    <property type="project" value="InterPro"/>
</dbReference>
<sequence length="223" mass="25621">MKDRLQNVNDLLLVCTEILEGNEKEVRDLRFIFNKIKTLNNLASQLMDIKKYYVGESEREDGLLSKPAYQRLCEYVENLKKEGSRELSSYVFVIHGHSADISELESTLKLMDKNPIFIKDLDNNNTSFIEKIENYSCVKYAVALLTPDDWGATKESNQLVLRGRARQNVIFELGYFFGKIGRGKTICLVKDGVEIPSDLDGCSNLKYKENMNEILVELKKYLS</sequence>
<dbReference type="AlphaFoldDB" id="A0A7X0TM91"/>
<evidence type="ECO:0000313" key="2">
    <source>
        <dbReference type="EMBL" id="MBC1316494.1"/>
    </source>
</evidence>
<dbReference type="Pfam" id="PF10137">
    <property type="entry name" value="CAP12-PCTIR_TIR"/>
    <property type="match status" value="1"/>
</dbReference>
<evidence type="ECO:0000313" key="3">
    <source>
        <dbReference type="EMBL" id="MBC1331818.1"/>
    </source>
</evidence>
<reference evidence="4 5" key="1">
    <citation type="submission" date="2020-03" db="EMBL/GenBank/DDBJ databases">
        <title>Soil Listeria distribution.</title>
        <authorList>
            <person name="Liao J."/>
            <person name="Wiedmann M."/>
        </authorList>
    </citation>
    <scope>NUCLEOTIDE SEQUENCE [LARGE SCALE GENOMIC DNA]</scope>
    <source>
        <strain evidence="2 5">FSL L7-1816</strain>
        <strain evidence="3 4">FSL L7-1833</strain>
    </source>
</reference>
<evidence type="ECO:0000313" key="5">
    <source>
        <dbReference type="Proteomes" id="UP000543379"/>
    </source>
</evidence>
<dbReference type="EMBL" id="JAAROL010000002">
    <property type="protein sequence ID" value="MBC1331818.1"/>
    <property type="molecule type" value="Genomic_DNA"/>
</dbReference>
<evidence type="ECO:0000313" key="4">
    <source>
        <dbReference type="Proteomes" id="UP000532866"/>
    </source>
</evidence>
<comment type="caution">
    <text evidence="3">The sequence shown here is derived from an EMBL/GenBank/DDBJ whole genome shotgun (WGS) entry which is preliminary data.</text>
</comment>
<dbReference type="InterPro" id="IPR019302">
    <property type="entry name" value="CAP12/PCTIR_TIR_dom"/>
</dbReference>
<name>A0A7X0TM91_9LIST</name>
<dbReference type="EMBL" id="JAAROV010000002">
    <property type="protein sequence ID" value="MBC1316494.1"/>
    <property type="molecule type" value="Genomic_DNA"/>
</dbReference>
<gene>
    <name evidence="3" type="ORF">HB759_07695</name>
    <name evidence="2" type="ORF">HB811_06900</name>
</gene>
<dbReference type="Proteomes" id="UP000543379">
    <property type="component" value="Unassembled WGS sequence"/>
</dbReference>
<feature type="domain" description="CD-NTase-associated protein 12/Pycsar effector protein TIR" evidence="1">
    <location>
        <begin position="91"/>
        <end position="208"/>
    </location>
</feature>
<organism evidence="3 4">
    <name type="scientific">Listeria booriae</name>
    <dbReference type="NCBI Taxonomy" id="1552123"/>
    <lineage>
        <taxon>Bacteria</taxon>
        <taxon>Bacillati</taxon>
        <taxon>Bacillota</taxon>
        <taxon>Bacilli</taxon>
        <taxon>Bacillales</taxon>
        <taxon>Listeriaceae</taxon>
        <taxon>Listeria</taxon>
    </lineage>
</organism>
<proteinExistence type="predicted"/>
<evidence type="ECO:0000259" key="1">
    <source>
        <dbReference type="Pfam" id="PF10137"/>
    </source>
</evidence>
<dbReference type="Proteomes" id="UP000532866">
    <property type="component" value="Unassembled WGS sequence"/>
</dbReference>
<protein>
    <submittedName>
        <fullName evidence="3">Nucleotide-binding protein</fullName>
    </submittedName>
</protein>
<dbReference type="RefSeq" id="WP_185368597.1">
    <property type="nucleotide sequence ID" value="NZ_JAARMW010000004.1"/>
</dbReference>
<accession>A0A7X0TM91</accession>